<dbReference type="Pfam" id="PF00328">
    <property type="entry name" value="His_Phos_2"/>
    <property type="match status" value="1"/>
</dbReference>
<protein>
    <submittedName>
        <fullName evidence="3">Acid phosphatase</fullName>
    </submittedName>
    <submittedName>
        <fullName evidence="4">Acid_phosphatase</fullName>
    </submittedName>
</protein>
<dbReference type="InterPro" id="IPR000560">
    <property type="entry name" value="His_Pase_clade-2"/>
</dbReference>
<keyword evidence="2" id="KW-0378">Hydrolase</keyword>
<evidence type="ECO:0000256" key="1">
    <source>
        <dbReference type="ARBA" id="ARBA00005375"/>
    </source>
</evidence>
<dbReference type="GO" id="GO:0016791">
    <property type="term" value="F:phosphatase activity"/>
    <property type="evidence" value="ECO:0007669"/>
    <property type="project" value="TreeGrafter"/>
</dbReference>
<dbReference type="EMBL" id="CAXDID020000547">
    <property type="protein sequence ID" value="CAL6101701.1"/>
    <property type="molecule type" value="Genomic_DNA"/>
</dbReference>
<comment type="caution">
    <text evidence="3">The sequence shown here is derived from an EMBL/GenBank/DDBJ whole genome shotgun (WGS) entry which is preliminary data.</text>
</comment>
<gene>
    <name evidence="3" type="ORF">HINF_LOCUS59240</name>
    <name evidence="4" type="ORF">HINF_LOCUS71315</name>
</gene>
<dbReference type="PANTHER" id="PTHR11567">
    <property type="entry name" value="ACID PHOSPHATASE-RELATED"/>
    <property type="match status" value="1"/>
</dbReference>
<name>A0AA86R6S2_9EUKA</name>
<keyword evidence="5" id="KW-1185">Reference proteome</keyword>
<evidence type="ECO:0000256" key="2">
    <source>
        <dbReference type="ARBA" id="ARBA00022801"/>
    </source>
</evidence>
<reference evidence="4 5" key="2">
    <citation type="submission" date="2024-07" db="EMBL/GenBank/DDBJ databases">
        <authorList>
            <person name="Akdeniz Z."/>
        </authorList>
    </citation>
    <scope>NUCLEOTIDE SEQUENCE [LARGE SCALE GENOMIC DNA]</scope>
</reference>
<proteinExistence type="inferred from homology"/>
<reference evidence="3" key="1">
    <citation type="submission" date="2023-06" db="EMBL/GenBank/DDBJ databases">
        <authorList>
            <person name="Kurt Z."/>
        </authorList>
    </citation>
    <scope>NUCLEOTIDE SEQUENCE</scope>
</reference>
<dbReference type="SUPFAM" id="SSF53254">
    <property type="entry name" value="Phosphoglycerate mutase-like"/>
    <property type="match status" value="1"/>
</dbReference>
<dbReference type="InterPro" id="IPR029033">
    <property type="entry name" value="His_PPase_superfam"/>
</dbReference>
<dbReference type="Proteomes" id="UP001642409">
    <property type="component" value="Unassembled WGS sequence"/>
</dbReference>
<organism evidence="3">
    <name type="scientific">Hexamita inflata</name>
    <dbReference type="NCBI Taxonomy" id="28002"/>
    <lineage>
        <taxon>Eukaryota</taxon>
        <taxon>Metamonada</taxon>
        <taxon>Diplomonadida</taxon>
        <taxon>Hexamitidae</taxon>
        <taxon>Hexamitinae</taxon>
        <taxon>Hexamita</taxon>
    </lineage>
</organism>
<evidence type="ECO:0000313" key="5">
    <source>
        <dbReference type="Proteomes" id="UP001642409"/>
    </source>
</evidence>
<dbReference type="Gene3D" id="3.40.50.1240">
    <property type="entry name" value="Phosphoglycerate mutase-like"/>
    <property type="match status" value="1"/>
</dbReference>
<evidence type="ECO:0000313" key="3">
    <source>
        <dbReference type="EMBL" id="CAI9971595.1"/>
    </source>
</evidence>
<dbReference type="InterPro" id="IPR050645">
    <property type="entry name" value="Histidine_acid_phosphatase"/>
</dbReference>
<dbReference type="EMBL" id="CATOUU010001094">
    <property type="protein sequence ID" value="CAI9971595.1"/>
    <property type="molecule type" value="Genomic_DNA"/>
</dbReference>
<dbReference type="AlphaFoldDB" id="A0AA86R6S2"/>
<accession>A0AA86R6S2</accession>
<comment type="similarity">
    <text evidence="1">Belongs to the histidine acid phosphatase family.</text>
</comment>
<sequence length="347" mass="40338">MLASLLYGSIQLDQVLITTRHGIRTPLHPFPNDNAIWNCNLNHKFNFQYLNNSVNNKPFLNLKFDVKNMIIGSCFKGCLADQGFAQHQRIGSIWRQLYPKLYTNNTRATNKSRTRLSLLGQLIDNTSTPIATWDMDTSVIPDYCPADVRYQDVIKLSPQFSNNDLIQIQQKTGWNVFWTVFSDNFRARTAMSTPFPPMLTENEINNANLMQEKFWCYQYKENENKEELKKYLQMSTGPYITDLINMIEKDAEFHIRSGHDTILAPLASVLIQGWKCGQPDYASFLVIEINQQEVQVRYRHGDQGEGEYYVMNACGQIKCTVKEFVDHMKQYAVKFEERKEMCENAFK</sequence>
<dbReference type="PANTHER" id="PTHR11567:SF110">
    <property type="entry name" value="2-PHOSPHOXYLOSE PHOSPHATASE 1"/>
    <property type="match status" value="1"/>
</dbReference>
<evidence type="ECO:0000313" key="4">
    <source>
        <dbReference type="EMBL" id="CAL6101701.1"/>
    </source>
</evidence>